<keyword evidence="2" id="KW-1185">Reference proteome</keyword>
<name>A0A233RFJ2_9GAMM</name>
<comment type="caution">
    <text evidence="1">The sequence shown here is derived from an EMBL/GenBank/DDBJ whole genome shotgun (WGS) entry which is preliminary data.</text>
</comment>
<proteinExistence type="predicted"/>
<protein>
    <submittedName>
        <fullName evidence="1">Uncharacterized protein</fullName>
    </submittedName>
</protein>
<dbReference type="EMBL" id="NBIM01000001">
    <property type="protein sequence ID" value="OXY82170.1"/>
    <property type="molecule type" value="Genomic_DNA"/>
</dbReference>
<accession>A0A233RFJ2</accession>
<dbReference type="OrthoDB" id="5077820at2"/>
<organism evidence="1 2">
    <name type="scientific">Oceanimonas doudoroffii</name>
    <dbReference type="NCBI Taxonomy" id="84158"/>
    <lineage>
        <taxon>Bacteria</taxon>
        <taxon>Pseudomonadati</taxon>
        <taxon>Pseudomonadota</taxon>
        <taxon>Gammaproteobacteria</taxon>
        <taxon>Aeromonadales</taxon>
        <taxon>Aeromonadaceae</taxon>
        <taxon>Oceanimonas</taxon>
    </lineage>
</organism>
<reference evidence="1 2" key="1">
    <citation type="submission" date="2017-08" db="EMBL/GenBank/DDBJ databases">
        <title>A Genome Sequence of Oceanimonas doudoroffii ATCC 27123T.</title>
        <authorList>
            <person name="Brennan M.A."/>
            <person name="Maclea K.S."/>
            <person name="Mcclelland W.D."/>
            <person name="Trachtenberg A.M."/>
        </authorList>
    </citation>
    <scope>NUCLEOTIDE SEQUENCE [LARGE SCALE GENOMIC DNA]</scope>
    <source>
        <strain evidence="1 2">ATCC 27123</strain>
    </source>
</reference>
<evidence type="ECO:0000313" key="1">
    <source>
        <dbReference type="EMBL" id="OXY82170.1"/>
    </source>
</evidence>
<dbReference type="AlphaFoldDB" id="A0A233RFJ2"/>
<dbReference type="Proteomes" id="UP000242757">
    <property type="component" value="Unassembled WGS sequence"/>
</dbReference>
<dbReference type="RefSeq" id="WP_094198949.1">
    <property type="nucleotide sequence ID" value="NZ_NBIM01000001.1"/>
</dbReference>
<sequence>MKITSRIRDKKINATCFQLEMSIVDYAKIAEKVIDNNKLQRRRVSSNGSVYSLLKQDILDGCIFPPIVLATSNMLKKDDVHTNNEDIVELINTDLEKLKILDGLQRTYTLLDIKDDPKLEDYTLRVDLYVNINDIGIMYRMLTLNTGQTPMSLRQQVEMLYSNYADSNFGDINIIRQVDDESVKSINDFKYSDLVDGYNSYLESNETPLDRYSLLEMIKVIESIANAEVTKADFPHFVKIYYSFVNTINKKSNFWVWPDKTEIPDHLTIEGTPFGKNIYRVFNRSQSLTGFGAAISQLITNKSIKKIEDIVELYDELTIDNSDLLLLNKVIDDIKKEAKKIGDSQRLFFKFLFRSLFDPESEEYLNFKKSIERASRRTLANI</sequence>
<gene>
    <name evidence="1" type="ORF">B6S08_01115</name>
</gene>
<evidence type="ECO:0000313" key="2">
    <source>
        <dbReference type="Proteomes" id="UP000242757"/>
    </source>
</evidence>